<feature type="region of interest" description="Disordered" evidence="1">
    <location>
        <begin position="63"/>
        <end position="97"/>
    </location>
</feature>
<feature type="compositionally biased region" description="Polar residues" evidence="1">
    <location>
        <begin position="63"/>
        <end position="76"/>
    </location>
</feature>
<dbReference type="EMBL" id="VBQZ03001419">
    <property type="protein sequence ID" value="MXQ99810.1"/>
    <property type="molecule type" value="Genomic_DNA"/>
</dbReference>
<organism evidence="2 3">
    <name type="scientific">Bos mutus</name>
    <name type="common">wild yak</name>
    <dbReference type="NCBI Taxonomy" id="72004"/>
    <lineage>
        <taxon>Eukaryota</taxon>
        <taxon>Metazoa</taxon>
        <taxon>Chordata</taxon>
        <taxon>Craniata</taxon>
        <taxon>Vertebrata</taxon>
        <taxon>Euteleostomi</taxon>
        <taxon>Mammalia</taxon>
        <taxon>Eutheria</taxon>
        <taxon>Laurasiatheria</taxon>
        <taxon>Artiodactyla</taxon>
        <taxon>Ruminantia</taxon>
        <taxon>Pecora</taxon>
        <taxon>Bovidae</taxon>
        <taxon>Bovinae</taxon>
        <taxon>Bos</taxon>
    </lineage>
</organism>
<dbReference type="AlphaFoldDB" id="A0A6B0SD13"/>
<protein>
    <submittedName>
        <fullName evidence="2">Uncharacterized protein</fullName>
    </submittedName>
</protein>
<reference evidence="2" key="1">
    <citation type="submission" date="2019-10" db="EMBL/GenBank/DDBJ databases">
        <title>The sequence and de novo assembly of the wild yak genome.</title>
        <authorList>
            <person name="Liu Y."/>
        </authorList>
    </citation>
    <scope>NUCLEOTIDE SEQUENCE [LARGE SCALE GENOMIC DNA]</scope>
    <source>
        <strain evidence="2">WY2019</strain>
    </source>
</reference>
<comment type="caution">
    <text evidence="2">The sequence shown here is derived from an EMBL/GenBank/DDBJ whole genome shotgun (WGS) entry which is preliminary data.</text>
</comment>
<evidence type="ECO:0000313" key="2">
    <source>
        <dbReference type="EMBL" id="MXQ99810.1"/>
    </source>
</evidence>
<keyword evidence="3" id="KW-1185">Reference proteome</keyword>
<evidence type="ECO:0000313" key="3">
    <source>
        <dbReference type="Proteomes" id="UP000322234"/>
    </source>
</evidence>
<evidence type="ECO:0000256" key="1">
    <source>
        <dbReference type="SAM" id="MobiDB-lite"/>
    </source>
</evidence>
<name>A0A6B0SD13_9CETA</name>
<gene>
    <name evidence="2" type="ORF">E5288_WYG013889</name>
</gene>
<dbReference type="Proteomes" id="UP000322234">
    <property type="component" value="Unassembled WGS sequence"/>
</dbReference>
<proteinExistence type="predicted"/>
<accession>A0A6B0SD13</accession>
<feature type="region of interest" description="Disordered" evidence="1">
    <location>
        <begin position="1"/>
        <end position="49"/>
    </location>
</feature>
<sequence length="97" mass="10152">MPSSESPHQHGSFLPLLGTESEANHPFKTSSRAWQAKGSCLPTPPPIRVGNLVTQEATTQVGLNGQINSSPESIENLSEIPLSHKGVSPASPDTPSA</sequence>